<feature type="signal peptide" evidence="2">
    <location>
        <begin position="1"/>
        <end position="19"/>
    </location>
</feature>
<dbReference type="EMBL" id="ML978128">
    <property type="protein sequence ID" value="KAF2097239.1"/>
    <property type="molecule type" value="Genomic_DNA"/>
</dbReference>
<evidence type="ECO:0000256" key="1">
    <source>
        <dbReference type="SAM" id="MobiDB-lite"/>
    </source>
</evidence>
<evidence type="ECO:0000313" key="4">
    <source>
        <dbReference type="Proteomes" id="UP000799772"/>
    </source>
</evidence>
<feature type="compositionally biased region" description="Polar residues" evidence="1">
    <location>
        <begin position="97"/>
        <end position="108"/>
    </location>
</feature>
<keyword evidence="2" id="KW-0732">Signal</keyword>
<sequence>MQILSMLSAAMAMFALTEAVPSTKLPKHCTTGKYHCGAVGKHEAVYQCVGFGTVPWIPINTCPGKCHCHDSDLLKSASSMSASNDEGDQSVPRSGMNDVTSFPVSPYW</sequence>
<protein>
    <submittedName>
        <fullName evidence="3">Uncharacterized protein</fullName>
    </submittedName>
</protein>
<evidence type="ECO:0000313" key="3">
    <source>
        <dbReference type="EMBL" id="KAF2097239.1"/>
    </source>
</evidence>
<reference evidence="3" key="1">
    <citation type="journal article" date="2020" name="Stud. Mycol.">
        <title>101 Dothideomycetes genomes: a test case for predicting lifestyles and emergence of pathogens.</title>
        <authorList>
            <person name="Haridas S."/>
            <person name="Albert R."/>
            <person name="Binder M."/>
            <person name="Bloem J."/>
            <person name="Labutti K."/>
            <person name="Salamov A."/>
            <person name="Andreopoulos B."/>
            <person name="Baker S."/>
            <person name="Barry K."/>
            <person name="Bills G."/>
            <person name="Bluhm B."/>
            <person name="Cannon C."/>
            <person name="Castanera R."/>
            <person name="Culley D."/>
            <person name="Daum C."/>
            <person name="Ezra D."/>
            <person name="Gonzalez J."/>
            <person name="Henrissat B."/>
            <person name="Kuo A."/>
            <person name="Liang C."/>
            <person name="Lipzen A."/>
            <person name="Lutzoni F."/>
            <person name="Magnuson J."/>
            <person name="Mondo S."/>
            <person name="Nolan M."/>
            <person name="Ohm R."/>
            <person name="Pangilinan J."/>
            <person name="Park H.-J."/>
            <person name="Ramirez L."/>
            <person name="Alfaro M."/>
            <person name="Sun H."/>
            <person name="Tritt A."/>
            <person name="Yoshinaga Y."/>
            <person name="Zwiers L.-H."/>
            <person name="Turgeon B."/>
            <person name="Goodwin S."/>
            <person name="Spatafora J."/>
            <person name="Crous P."/>
            <person name="Grigoriev I."/>
        </authorList>
    </citation>
    <scope>NUCLEOTIDE SEQUENCE</scope>
    <source>
        <strain evidence="3">CBS 133067</strain>
    </source>
</reference>
<evidence type="ECO:0000256" key="2">
    <source>
        <dbReference type="SAM" id="SignalP"/>
    </source>
</evidence>
<gene>
    <name evidence="3" type="ORF">NA57DRAFT_57836</name>
</gene>
<organism evidence="3 4">
    <name type="scientific">Rhizodiscina lignyota</name>
    <dbReference type="NCBI Taxonomy" id="1504668"/>
    <lineage>
        <taxon>Eukaryota</taxon>
        <taxon>Fungi</taxon>
        <taxon>Dikarya</taxon>
        <taxon>Ascomycota</taxon>
        <taxon>Pezizomycotina</taxon>
        <taxon>Dothideomycetes</taxon>
        <taxon>Pleosporomycetidae</taxon>
        <taxon>Aulographales</taxon>
        <taxon>Rhizodiscinaceae</taxon>
        <taxon>Rhizodiscina</taxon>
    </lineage>
</organism>
<accession>A0A9P4M8X2</accession>
<feature type="chain" id="PRO_5040314174" evidence="2">
    <location>
        <begin position="20"/>
        <end position="108"/>
    </location>
</feature>
<keyword evidence="4" id="KW-1185">Reference proteome</keyword>
<name>A0A9P4M8X2_9PEZI</name>
<dbReference type="Proteomes" id="UP000799772">
    <property type="component" value="Unassembled WGS sequence"/>
</dbReference>
<proteinExistence type="predicted"/>
<feature type="region of interest" description="Disordered" evidence="1">
    <location>
        <begin position="78"/>
        <end position="108"/>
    </location>
</feature>
<comment type="caution">
    <text evidence="3">The sequence shown here is derived from an EMBL/GenBank/DDBJ whole genome shotgun (WGS) entry which is preliminary data.</text>
</comment>
<dbReference type="AlphaFoldDB" id="A0A9P4M8X2"/>